<dbReference type="RefSeq" id="WP_015254611.1">
    <property type="nucleotide sequence ID" value="NC_019897.1"/>
</dbReference>
<dbReference type="Pfam" id="PF00583">
    <property type="entry name" value="Acetyltransf_1"/>
    <property type="match status" value="1"/>
</dbReference>
<dbReference type="Gene3D" id="3.40.630.30">
    <property type="match status" value="1"/>
</dbReference>
<dbReference type="STRING" id="717605.Theco_1728"/>
<dbReference type="KEGG" id="tco:Theco_1728"/>
<dbReference type="eggNOG" id="COG0456">
    <property type="taxonomic scope" value="Bacteria"/>
</dbReference>
<dbReference type="AlphaFoldDB" id="L0EFE1"/>
<sequence length="228" mass="25712">MRKELYVYLDGNPVRVTIRRYGEKDFDALIDIQRESFPPPFPEELWWNKEQLREHVTRFPEGALCAEAEGRLVGSMTGLLVRDEQLEGAHTWEAATDGGYIRNHDPSGETLYVVDICVIPAYRKAGIGKWLMSTMYETVVHLGKRRLLGGGRMPGYHKVKDRMTAEEYLAKVVAGELHDPVVGFLLRCGRVPVGVAAGYLEDEESCNCAALMEWRNPFRLTGSGACTY</sequence>
<protein>
    <submittedName>
        <fullName evidence="2">Acetyltransferase</fullName>
    </submittedName>
</protein>
<reference evidence="3" key="1">
    <citation type="submission" date="2012-01" db="EMBL/GenBank/DDBJ databases">
        <title>Complete sequence of chromosome of Thermobacillus composti KWC4.</title>
        <authorList>
            <person name="Lucas S."/>
            <person name="Han J."/>
            <person name="Lapidus A."/>
            <person name="Cheng J.-F."/>
            <person name="Goodwin L."/>
            <person name="Pitluck S."/>
            <person name="Peters L."/>
            <person name="Ovchinnikova G."/>
            <person name="Teshima H."/>
            <person name="Detter J.C."/>
            <person name="Han C."/>
            <person name="Tapia R."/>
            <person name="Land M."/>
            <person name="Hauser L."/>
            <person name="Kyrpides N."/>
            <person name="Ivanova N."/>
            <person name="Pagani I."/>
            <person name="Anderson I."/>
            <person name="Woyke T."/>
        </authorList>
    </citation>
    <scope>NUCLEOTIDE SEQUENCE [LARGE SCALE GENOMIC DNA]</scope>
    <source>
        <strain evidence="3">DSM 18247 / JCM 13945 / KWC4</strain>
    </source>
</reference>
<feature type="domain" description="N-acetyltransferase" evidence="1">
    <location>
        <begin position="16"/>
        <end position="217"/>
    </location>
</feature>
<evidence type="ECO:0000313" key="2">
    <source>
        <dbReference type="EMBL" id="AGA57860.1"/>
    </source>
</evidence>
<dbReference type="EMBL" id="CP003255">
    <property type="protein sequence ID" value="AGA57860.1"/>
    <property type="molecule type" value="Genomic_DNA"/>
</dbReference>
<dbReference type="InterPro" id="IPR000182">
    <property type="entry name" value="GNAT_dom"/>
</dbReference>
<dbReference type="SUPFAM" id="SSF55729">
    <property type="entry name" value="Acyl-CoA N-acyltransferases (Nat)"/>
    <property type="match status" value="1"/>
</dbReference>
<proteinExistence type="predicted"/>
<evidence type="ECO:0000259" key="1">
    <source>
        <dbReference type="PROSITE" id="PS51186"/>
    </source>
</evidence>
<dbReference type="Proteomes" id="UP000010795">
    <property type="component" value="Chromosome"/>
</dbReference>
<dbReference type="HOGENOM" id="CLU_093119_0_0_9"/>
<dbReference type="InterPro" id="IPR016181">
    <property type="entry name" value="Acyl_CoA_acyltransferase"/>
</dbReference>
<keyword evidence="2" id="KW-0808">Transferase</keyword>
<dbReference type="PROSITE" id="PS51186">
    <property type="entry name" value="GNAT"/>
    <property type="match status" value="1"/>
</dbReference>
<dbReference type="GO" id="GO:0016747">
    <property type="term" value="F:acyltransferase activity, transferring groups other than amino-acyl groups"/>
    <property type="evidence" value="ECO:0007669"/>
    <property type="project" value="InterPro"/>
</dbReference>
<name>L0EFE1_THECK</name>
<dbReference type="CDD" id="cd04301">
    <property type="entry name" value="NAT_SF"/>
    <property type="match status" value="1"/>
</dbReference>
<evidence type="ECO:0000313" key="3">
    <source>
        <dbReference type="Proteomes" id="UP000010795"/>
    </source>
</evidence>
<gene>
    <name evidence="2" type="ordered locus">Theco_1728</name>
</gene>
<keyword evidence="3" id="KW-1185">Reference proteome</keyword>
<accession>L0EFE1</accession>
<dbReference type="OrthoDB" id="9811121at2"/>
<organism evidence="2 3">
    <name type="scientific">Thermobacillus composti (strain DSM 18247 / JCM 13945 / KWC4)</name>
    <dbReference type="NCBI Taxonomy" id="717605"/>
    <lineage>
        <taxon>Bacteria</taxon>
        <taxon>Bacillati</taxon>
        <taxon>Bacillota</taxon>
        <taxon>Bacilli</taxon>
        <taxon>Bacillales</taxon>
        <taxon>Paenibacillaceae</taxon>
        <taxon>Thermobacillus</taxon>
    </lineage>
</organism>